<dbReference type="PANTHER" id="PTHR30576">
    <property type="entry name" value="COLANIC BIOSYNTHESIS UDP-GLUCOSE LIPID CARRIER TRANSFERASE"/>
    <property type="match status" value="1"/>
</dbReference>
<accession>A0A238J802</accession>
<keyword evidence="6" id="KW-1185">Reference proteome</keyword>
<dbReference type="PANTHER" id="PTHR30576:SF0">
    <property type="entry name" value="UNDECAPRENYL-PHOSPHATE N-ACETYLGALACTOSAMINYL 1-PHOSPHATE TRANSFERASE-RELATED"/>
    <property type="match status" value="1"/>
</dbReference>
<keyword evidence="3" id="KW-1133">Transmembrane helix</keyword>
<dbReference type="InterPro" id="IPR003362">
    <property type="entry name" value="Bact_transf"/>
</dbReference>
<sequence>MFDIDIQNSESLHVTTRHSSQILGQISGQNSGQTWFFNLSKRAFDLFVSFFALLPFALISALVLLVLNPFWNRGPLIYKQQRMGRDCKPFTAYKFRSMRPEGTIKRAANDPLETDRITPLGAFLRKSRIDELPQIFNVLKGDMSLIGPRPDYIEHAKNYLTSVPGYQKRHAVRPGISGLAQVELGYIEGIEGTRRKVYADLHYIANRSFAMETFILWRTLDVVLRRGGA</sequence>
<comment type="similarity">
    <text evidence="1">Belongs to the bacterial sugar transferase family.</text>
</comment>
<feature type="domain" description="Bacterial sugar transferase" evidence="4">
    <location>
        <begin position="41"/>
        <end position="224"/>
    </location>
</feature>
<protein>
    <submittedName>
        <fullName evidence="5">UDP-N-acetylgalactosamine-undecaprenyl-phosphate N-acetylgalactosaminephosphotransferase</fullName>
        <ecNumber evidence="5">2.7.8.40</ecNumber>
    </submittedName>
</protein>
<keyword evidence="2" id="KW-0270">Exopolysaccharide synthesis</keyword>
<evidence type="ECO:0000256" key="2">
    <source>
        <dbReference type="ARBA" id="ARBA00023169"/>
    </source>
</evidence>
<name>A0A238J802_9RHOB</name>
<evidence type="ECO:0000313" key="5">
    <source>
        <dbReference type="EMBL" id="SMX26798.1"/>
    </source>
</evidence>
<dbReference type="Proteomes" id="UP000225972">
    <property type="component" value="Unassembled WGS sequence"/>
</dbReference>
<proteinExistence type="inferred from homology"/>
<keyword evidence="5" id="KW-0808">Transferase</keyword>
<dbReference type="RefSeq" id="WP_099242888.1">
    <property type="nucleotide sequence ID" value="NZ_FXXP01000001.1"/>
</dbReference>
<evidence type="ECO:0000313" key="6">
    <source>
        <dbReference type="Proteomes" id="UP000225972"/>
    </source>
</evidence>
<dbReference type="GO" id="GO:0000271">
    <property type="term" value="P:polysaccharide biosynthetic process"/>
    <property type="evidence" value="ECO:0007669"/>
    <property type="project" value="UniProtKB-KW"/>
</dbReference>
<feature type="transmembrane region" description="Helical" evidence="3">
    <location>
        <begin position="46"/>
        <end position="71"/>
    </location>
</feature>
<gene>
    <name evidence="5" type="primary">wecA</name>
    <name evidence="5" type="ORF">TRP8649_00890</name>
</gene>
<evidence type="ECO:0000259" key="4">
    <source>
        <dbReference type="Pfam" id="PF02397"/>
    </source>
</evidence>
<reference evidence="6" key="1">
    <citation type="submission" date="2017-05" db="EMBL/GenBank/DDBJ databases">
        <authorList>
            <person name="Rodrigo-Torres L."/>
            <person name="Arahal R. D."/>
            <person name="Lucena T."/>
        </authorList>
    </citation>
    <scope>NUCLEOTIDE SEQUENCE [LARGE SCALE GENOMIC DNA]</scope>
    <source>
        <strain evidence="6">CECT 8649</strain>
    </source>
</reference>
<dbReference type="OrthoDB" id="9808602at2"/>
<evidence type="ECO:0000256" key="3">
    <source>
        <dbReference type="SAM" id="Phobius"/>
    </source>
</evidence>
<organism evidence="5 6">
    <name type="scientific">Pelagimonas phthalicica</name>
    <dbReference type="NCBI Taxonomy" id="1037362"/>
    <lineage>
        <taxon>Bacteria</taxon>
        <taxon>Pseudomonadati</taxon>
        <taxon>Pseudomonadota</taxon>
        <taxon>Alphaproteobacteria</taxon>
        <taxon>Rhodobacterales</taxon>
        <taxon>Roseobacteraceae</taxon>
        <taxon>Pelagimonas</taxon>
    </lineage>
</organism>
<evidence type="ECO:0000256" key="1">
    <source>
        <dbReference type="ARBA" id="ARBA00006464"/>
    </source>
</evidence>
<keyword evidence="3" id="KW-0472">Membrane</keyword>
<dbReference type="AlphaFoldDB" id="A0A238J802"/>
<dbReference type="Pfam" id="PF02397">
    <property type="entry name" value="Bac_transf"/>
    <property type="match status" value="1"/>
</dbReference>
<dbReference type="GO" id="GO:0016780">
    <property type="term" value="F:phosphotransferase activity, for other substituted phosphate groups"/>
    <property type="evidence" value="ECO:0007669"/>
    <property type="project" value="TreeGrafter"/>
</dbReference>
<dbReference type="EC" id="2.7.8.40" evidence="5"/>
<keyword evidence="3" id="KW-0812">Transmembrane</keyword>
<dbReference type="EMBL" id="FXXP01000001">
    <property type="protein sequence ID" value="SMX26798.1"/>
    <property type="molecule type" value="Genomic_DNA"/>
</dbReference>